<dbReference type="Proteomes" id="UP000756921">
    <property type="component" value="Unassembled WGS sequence"/>
</dbReference>
<keyword evidence="2" id="KW-0812">Transmembrane</keyword>
<evidence type="ECO:0000256" key="1">
    <source>
        <dbReference type="SAM" id="MobiDB-lite"/>
    </source>
</evidence>
<sequence length="118" mass="13042">MDEGQRDAVGGQTGFVTGHAHAPSHAHPRMISHPPFTFTLALAFTLTFTLTFTLIRTQTPHLDQASSPRFTSPSTPLHPGKPCRSFSAPLPRRAPARNFREQSAHKRTATATRRHPPR</sequence>
<dbReference type="EMBL" id="WJXW01000009">
    <property type="protein sequence ID" value="KAF9733024.1"/>
    <property type="molecule type" value="Genomic_DNA"/>
</dbReference>
<protein>
    <submittedName>
        <fullName evidence="3">Uncharacterized protein</fullName>
    </submittedName>
</protein>
<feature type="compositionally biased region" description="Polar residues" evidence="1">
    <location>
        <begin position="60"/>
        <end position="75"/>
    </location>
</feature>
<proteinExistence type="predicted"/>
<feature type="compositionally biased region" description="Basic residues" evidence="1">
    <location>
        <begin position="105"/>
        <end position="118"/>
    </location>
</feature>
<gene>
    <name evidence="3" type="ORF">PMIN01_08706</name>
</gene>
<name>A0A9P6GF41_9PLEO</name>
<evidence type="ECO:0000313" key="3">
    <source>
        <dbReference type="EMBL" id="KAF9733024.1"/>
    </source>
</evidence>
<feature type="transmembrane region" description="Helical" evidence="2">
    <location>
        <begin position="36"/>
        <end position="55"/>
    </location>
</feature>
<feature type="region of interest" description="Disordered" evidence="1">
    <location>
        <begin position="60"/>
        <end position="118"/>
    </location>
</feature>
<accession>A0A9P6GF41</accession>
<keyword evidence="4" id="KW-1185">Reference proteome</keyword>
<keyword evidence="2" id="KW-1133">Transmembrane helix</keyword>
<dbReference type="AlphaFoldDB" id="A0A9P6GF41"/>
<reference evidence="3" key="1">
    <citation type="journal article" date="2020" name="Mol. Plant Microbe Interact.">
        <title>Genome Sequence of the Biocontrol Agent Coniothyrium minitans strain Conio (IMI 134523).</title>
        <authorList>
            <person name="Patel D."/>
            <person name="Shittu T.A."/>
            <person name="Baroncelli R."/>
            <person name="Muthumeenakshi S."/>
            <person name="Osborne T.H."/>
            <person name="Janganan T.K."/>
            <person name="Sreenivasaprasad S."/>
        </authorList>
    </citation>
    <scope>NUCLEOTIDE SEQUENCE</scope>
    <source>
        <strain evidence="3">Conio</strain>
    </source>
</reference>
<evidence type="ECO:0000313" key="4">
    <source>
        <dbReference type="Proteomes" id="UP000756921"/>
    </source>
</evidence>
<keyword evidence="2" id="KW-0472">Membrane</keyword>
<evidence type="ECO:0000256" key="2">
    <source>
        <dbReference type="SAM" id="Phobius"/>
    </source>
</evidence>
<organism evidence="3 4">
    <name type="scientific">Paraphaeosphaeria minitans</name>
    <dbReference type="NCBI Taxonomy" id="565426"/>
    <lineage>
        <taxon>Eukaryota</taxon>
        <taxon>Fungi</taxon>
        <taxon>Dikarya</taxon>
        <taxon>Ascomycota</taxon>
        <taxon>Pezizomycotina</taxon>
        <taxon>Dothideomycetes</taxon>
        <taxon>Pleosporomycetidae</taxon>
        <taxon>Pleosporales</taxon>
        <taxon>Massarineae</taxon>
        <taxon>Didymosphaeriaceae</taxon>
        <taxon>Paraphaeosphaeria</taxon>
    </lineage>
</organism>
<feature type="region of interest" description="Disordered" evidence="1">
    <location>
        <begin position="1"/>
        <end position="32"/>
    </location>
</feature>
<comment type="caution">
    <text evidence="3">The sequence shown here is derived from an EMBL/GenBank/DDBJ whole genome shotgun (WGS) entry which is preliminary data.</text>
</comment>